<keyword evidence="5" id="KW-0238">DNA-binding</keyword>
<evidence type="ECO:0000313" key="6">
    <source>
        <dbReference type="Proteomes" id="UP000580856"/>
    </source>
</evidence>
<protein>
    <submittedName>
        <fullName evidence="5">DNA-binding NtrC family response regulator</fullName>
    </submittedName>
</protein>
<dbReference type="SMART" id="SM00448">
    <property type="entry name" value="REC"/>
    <property type="match status" value="1"/>
</dbReference>
<dbReference type="SUPFAM" id="SSF52172">
    <property type="entry name" value="CheY-like"/>
    <property type="match status" value="1"/>
</dbReference>
<dbReference type="Pfam" id="PF00072">
    <property type="entry name" value="Response_reg"/>
    <property type="match status" value="1"/>
</dbReference>
<organism evidence="5 6">
    <name type="scientific">Desulfobaculum xiamenense</name>
    <dbReference type="NCBI Taxonomy" id="995050"/>
    <lineage>
        <taxon>Bacteria</taxon>
        <taxon>Pseudomonadati</taxon>
        <taxon>Thermodesulfobacteriota</taxon>
        <taxon>Desulfovibrionia</taxon>
        <taxon>Desulfovibrionales</taxon>
        <taxon>Desulfovibrionaceae</taxon>
        <taxon>Desulfobaculum</taxon>
    </lineage>
</organism>
<dbReference type="PANTHER" id="PTHR44591">
    <property type="entry name" value="STRESS RESPONSE REGULATOR PROTEIN 1"/>
    <property type="match status" value="1"/>
</dbReference>
<evidence type="ECO:0000256" key="1">
    <source>
        <dbReference type="ARBA" id="ARBA00022553"/>
    </source>
</evidence>
<proteinExistence type="predicted"/>
<dbReference type="GO" id="GO:0003677">
    <property type="term" value="F:DNA binding"/>
    <property type="evidence" value="ECO:0007669"/>
    <property type="project" value="UniProtKB-KW"/>
</dbReference>
<dbReference type="AlphaFoldDB" id="A0A846QT29"/>
<feature type="modified residue" description="4-aspartylphosphate" evidence="3">
    <location>
        <position position="54"/>
    </location>
</feature>
<feature type="domain" description="Response regulatory" evidence="4">
    <location>
        <begin position="5"/>
        <end position="119"/>
    </location>
</feature>
<accession>A0A846QT29</accession>
<dbReference type="RefSeq" id="WP_167940820.1">
    <property type="nucleotide sequence ID" value="NZ_JAATJA010000001.1"/>
</dbReference>
<name>A0A846QT29_9BACT</name>
<evidence type="ECO:0000256" key="3">
    <source>
        <dbReference type="PROSITE-ProRule" id="PRU00169"/>
    </source>
</evidence>
<dbReference type="PANTHER" id="PTHR44591:SF14">
    <property type="entry name" value="PROTEIN PILG"/>
    <property type="match status" value="1"/>
</dbReference>
<dbReference type="Gene3D" id="3.40.50.2300">
    <property type="match status" value="1"/>
</dbReference>
<dbReference type="InterPro" id="IPR050595">
    <property type="entry name" value="Bact_response_regulator"/>
</dbReference>
<dbReference type="GO" id="GO:0000160">
    <property type="term" value="P:phosphorelay signal transduction system"/>
    <property type="evidence" value="ECO:0007669"/>
    <property type="project" value="UniProtKB-KW"/>
</dbReference>
<dbReference type="EMBL" id="JAATJA010000001">
    <property type="protein sequence ID" value="NJB67799.1"/>
    <property type="molecule type" value="Genomic_DNA"/>
</dbReference>
<sequence length="142" mass="15916">MTQPRVLLVDDNVEFVTTLAERMQLRGLTVTAVTSGGDAIDRIEHKVFDVVVLDLRMPGMDGIETLRRIKELNDEVQIVILSGHATIELGVEAMKLGALDFVLKPVDIDLLLSKISLAQARRLILEEEHNEQKIKDILARHI</sequence>
<dbReference type="InterPro" id="IPR011006">
    <property type="entry name" value="CheY-like_superfamily"/>
</dbReference>
<evidence type="ECO:0000313" key="5">
    <source>
        <dbReference type="EMBL" id="NJB67799.1"/>
    </source>
</evidence>
<keyword evidence="2" id="KW-0902">Two-component regulatory system</keyword>
<evidence type="ECO:0000259" key="4">
    <source>
        <dbReference type="PROSITE" id="PS50110"/>
    </source>
</evidence>
<dbReference type="InterPro" id="IPR001789">
    <property type="entry name" value="Sig_transdc_resp-reg_receiver"/>
</dbReference>
<gene>
    <name evidence="5" type="ORF">GGQ74_001439</name>
</gene>
<dbReference type="Proteomes" id="UP000580856">
    <property type="component" value="Unassembled WGS sequence"/>
</dbReference>
<keyword evidence="1 3" id="KW-0597">Phosphoprotein</keyword>
<keyword evidence="6" id="KW-1185">Reference proteome</keyword>
<reference evidence="5 6" key="1">
    <citation type="submission" date="2020-03" db="EMBL/GenBank/DDBJ databases">
        <title>Genomic Encyclopedia of Type Strains, Phase IV (KMG-IV): sequencing the most valuable type-strain genomes for metagenomic binning, comparative biology and taxonomic classification.</title>
        <authorList>
            <person name="Goeker M."/>
        </authorList>
    </citation>
    <scope>NUCLEOTIDE SEQUENCE [LARGE SCALE GENOMIC DNA]</scope>
    <source>
        <strain evidence="5 6">DSM 24233</strain>
    </source>
</reference>
<evidence type="ECO:0000256" key="2">
    <source>
        <dbReference type="ARBA" id="ARBA00023012"/>
    </source>
</evidence>
<comment type="caution">
    <text evidence="5">The sequence shown here is derived from an EMBL/GenBank/DDBJ whole genome shotgun (WGS) entry which is preliminary data.</text>
</comment>
<dbReference type="PROSITE" id="PS50110">
    <property type="entry name" value="RESPONSE_REGULATORY"/>
    <property type="match status" value="1"/>
</dbReference>